<reference evidence="7 8" key="1">
    <citation type="submission" date="2018-03" db="EMBL/GenBank/DDBJ databases">
        <title>The ancient ancestry and fast evolution of plastids.</title>
        <authorList>
            <person name="Moore K.R."/>
            <person name="Magnabosco C."/>
            <person name="Momper L."/>
            <person name="Gold D.A."/>
            <person name="Bosak T."/>
            <person name="Fournier G.P."/>
        </authorList>
    </citation>
    <scope>NUCLEOTIDE SEQUENCE [LARGE SCALE GENOMIC DNA]</scope>
    <source>
        <strain evidence="7 8">CCALA 037</strain>
    </source>
</reference>
<evidence type="ECO:0000256" key="3">
    <source>
        <dbReference type="ARBA" id="ARBA00022989"/>
    </source>
</evidence>
<feature type="transmembrane region" description="Helical" evidence="5">
    <location>
        <begin position="12"/>
        <end position="31"/>
    </location>
</feature>
<keyword evidence="2 5" id="KW-0812">Transmembrane</keyword>
<dbReference type="OrthoDB" id="573115at2"/>
<evidence type="ECO:0000313" key="8">
    <source>
        <dbReference type="Proteomes" id="UP000238937"/>
    </source>
</evidence>
<dbReference type="Pfam" id="PF07291">
    <property type="entry name" value="MauE"/>
    <property type="match status" value="1"/>
</dbReference>
<keyword evidence="4 5" id="KW-0472">Membrane</keyword>
<evidence type="ECO:0000256" key="5">
    <source>
        <dbReference type="SAM" id="Phobius"/>
    </source>
</evidence>
<sequence>MKTIYNLNTAVAVNRITLGVFFFISGISNYINFSIKDGFYQTVLTQKLQLWGPFPAGWQGVGPLPAIIAVPYGWLLPLAEILLGALFAMNFWIEWTGLLLILMTLSIILAFGFVPAGTLFPNAAESFNKNIWLFIT</sequence>
<dbReference type="AlphaFoldDB" id="A0A2T1FZS4"/>
<keyword evidence="8" id="KW-1185">Reference proteome</keyword>
<evidence type="ECO:0000313" key="7">
    <source>
        <dbReference type="EMBL" id="PSB50420.1"/>
    </source>
</evidence>
<dbReference type="GO" id="GO:0030416">
    <property type="term" value="P:methylamine metabolic process"/>
    <property type="evidence" value="ECO:0007669"/>
    <property type="project" value="InterPro"/>
</dbReference>
<name>A0A2T1FZS4_9CYAN</name>
<dbReference type="GO" id="GO:0016020">
    <property type="term" value="C:membrane"/>
    <property type="evidence" value="ECO:0007669"/>
    <property type="project" value="UniProtKB-SubCell"/>
</dbReference>
<protein>
    <submittedName>
        <fullName evidence="7">DoxX protein</fullName>
    </submittedName>
</protein>
<comment type="subcellular location">
    <subcellularLocation>
        <location evidence="1">Membrane</location>
        <topology evidence="1">Multi-pass membrane protein</topology>
    </subcellularLocation>
</comment>
<comment type="caution">
    <text evidence="7">The sequence shown here is derived from an EMBL/GenBank/DDBJ whole genome shotgun (WGS) entry which is preliminary data.</text>
</comment>
<dbReference type="Proteomes" id="UP000238937">
    <property type="component" value="Unassembled WGS sequence"/>
</dbReference>
<feature type="domain" description="Methylamine utilisation protein MauE" evidence="6">
    <location>
        <begin position="10"/>
        <end position="113"/>
    </location>
</feature>
<dbReference type="EMBL" id="PVWO01000399">
    <property type="protein sequence ID" value="PSB50420.1"/>
    <property type="molecule type" value="Genomic_DNA"/>
</dbReference>
<dbReference type="InterPro" id="IPR009908">
    <property type="entry name" value="Methylamine_util_MauE"/>
</dbReference>
<feature type="transmembrane region" description="Helical" evidence="5">
    <location>
        <begin position="72"/>
        <end position="92"/>
    </location>
</feature>
<gene>
    <name evidence="7" type="ORF">C7B77_22775</name>
</gene>
<organism evidence="7 8">
    <name type="scientific">Chamaesiphon polymorphus CCALA 037</name>
    <dbReference type="NCBI Taxonomy" id="2107692"/>
    <lineage>
        <taxon>Bacteria</taxon>
        <taxon>Bacillati</taxon>
        <taxon>Cyanobacteriota</taxon>
        <taxon>Cyanophyceae</taxon>
        <taxon>Gomontiellales</taxon>
        <taxon>Chamaesiphonaceae</taxon>
        <taxon>Chamaesiphon</taxon>
    </lineage>
</organism>
<evidence type="ECO:0000259" key="6">
    <source>
        <dbReference type="Pfam" id="PF07291"/>
    </source>
</evidence>
<accession>A0A2T1FZS4</accession>
<keyword evidence="3 5" id="KW-1133">Transmembrane helix</keyword>
<proteinExistence type="predicted"/>
<evidence type="ECO:0000256" key="4">
    <source>
        <dbReference type="ARBA" id="ARBA00023136"/>
    </source>
</evidence>
<feature type="transmembrane region" description="Helical" evidence="5">
    <location>
        <begin position="99"/>
        <end position="120"/>
    </location>
</feature>
<evidence type="ECO:0000256" key="2">
    <source>
        <dbReference type="ARBA" id="ARBA00022692"/>
    </source>
</evidence>
<evidence type="ECO:0000256" key="1">
    <source>
        <dbReference type="ARBA" id="ARBA00004141"/>
    </source>
</evidence>